<dbReference type="Pfam" id="PF01557">
    <property type="entry name" value="FAA_hydrolase"/>
    <property type="match status" value="1"/>
</dbReference>
<dbReference type="RefSeq" id="WP_371439839.1">
    <property type="nucleotide sequence ID" value="NZ_JBHSRS010000084.1"/>
</dbReference>
<evidence type="ECO:0000313" key="6">
    <source>
        <dbReference type="Proteomes" id="UP001596270"/>
    </source>
</evidence>
<proteinExistence type="inferred from homology"/>
<dbReference type="InterPro" id="IPR011234">
    <property type="entry name" value="Fumarylacetoacetase-like_C"/>
</dbReference>
<accession>A0ABW1U4K4</accession>
<comment type="cofactor">
    <cofactor evidence="1">
        <name>Mg(2+)</name>
        <dbReference type="ChEBI" id="CHEBI:18420"/>
    </cofactor>
</comment>
<sequence length="287" mass="30965">MRICRFNGGRLGLVRGDQVIDVTPVLGLIPPQRYPLPQKDLLIEALPQLRQAIEAEAEKGASHALAGIRFDSPVANPGKIIGAPINYKAHVEESKADAGIGHGRAITSIGDWGMFLKAGTSLIGCSDDIVLRFPERRNDHEVELGVVIGKQGNQIRAADAMDYIAGYTVALDMTLRGPEFQCFRKSIDTYSVVGPWLVTADEVADPNALGLWLNVNGESRQKSNTSYLVYDIARLIEFTSSFYTLMPGDIIMSGTPEGVGPVKPGDLIEAGIESIGQFSIRVAPGYA</sequence>
<comment type="similarity">
    <text evidence="2">Belongs to the FAH family.</text>
</comment>
<dbReference type="PANTHER" id="PTHR42796">
    <property type="entry name" value="FUMARYLACETOACETATE HYDROLASE DOMAIN-CONTAINING PROTEIN 2A-RELATED"/>
    <property type="match status" value="1"/>
</dbReference>
<dbReference type="PANTHER" id="PTHR42796:SF4">
    <property type="entry name" value="FUMARYLACETOACETATE HYDROLASE DOMAIN-CONTAINING PROTEIN 2A"/>
    <property type="match status" value="1"/>
</dbReference>
<dbReference type="GO" id="GO:0016787">
    <property type="term" value="F:hydrolase activity"/>
    <property type="evidence" value="ECO:0007669"/>
    <property type="project" value="UniProtKB-KW"/>
</dbReference>
<dbReference type="InterPro" id="IPR051121">
    <property type="entry name" value="FAH"/>
</dbReference>
<evidence type="ECO:0000256" key="3">
    <source>
        <dbReference type="ARBA" id="ARBA00022723"/>
    </source>
</evidence>
<evidence type="ECO:0000256" key="2">
    <source>
        <dbReference type="ARBA" id="ARBA00010211"/>
    </source>
</evidence>
<keyword evidence="5" id="KW-0378">Hydrolase</keyword>
<feature type="domain" description="Fumarylacetoacetase-like C-terminal" evidence="4">
    <location>
        <begin position="79"/>
        <end position="282"/>
    </location>
</feature>
<keyword evidence="3" id="KW-0479">Metal-binding</keyword>
<organism evidence="5 6">
    <name type="scientific">Polaromonas aquatica</name>
    <dbReference type="NCBI Taxonomy" id="332657"/>
    <lineage>
        <taxon>Bacteria</taxon>
        <taxon>Pseudomonadati</taxon>
        <taxon>Pseudomonadota</taxon>
        <taxon>Betaproteobacteria</taxon>
        <taxon>Burkholderiales</taxon>
        <taxon>Comamonadaceae</taxon>
        <taxon>Polaromonas</taxon>
    </lineage>
</organism>
<dbReference type="Proteomes" id="UP001596270">
    <property type="component" value="Unassembled WGS sequence"/>
</dbReference>
<evidence type="ECO:0000256" key="1">
    <source>
        <dbReference type="ARBA" id="ARBA00001946"/>
    </source>
</evidence>
<keyword evidence="6" id="KW-1185">Reference proteome</keyword>
<protein>
    <submittedName>
        <fullName evidence="5">Fumarylacetoacetate hydrolase family protein</fullName>
    </submittedName>
</protein>
<comment type="caution">
    <text evidence="5">The sequence shown here is derived from an EMBL/GenBank/DDBJ whole genome shotgun (WGS) entry which is preliminary data.</text>
</comment>
<dbReference type="Gene3D" id="3.90.850.10">
    <property type="entry name" value="Fumarylacetoacetase-like, C-terminal domain"/>
    <property type="match status" value="1"/>
</dbReference>
<evidence type="ECO:0000259" key="4">
    <source>
        <dbReference type="Pfam" id="PF01557"/>
    </source>
</evidence>
<dbReference type="EMBL" id="JBHSRS010000084">
    <property type="protein sequence ID" value="MFC6284075.1"/>
    <property type="molecule type" value="Genomic_DNA"/>
</dbReference>
<name>A0ABW1U4K4_9BURK</name>
<reference evidence="6" key="1">
    <citation type="journal article" date="2019" name="Int. J. Syst. Evol. Microbiol.">
        <title>The Global Catalogue of Microorganisms (GCM) 10K type strain sequencing project: providing services to taxonomists for standard genome sequencing and annotation.</title>
        <authorList>
            <consortium name="The Broad Institute Genomics Platform"/>
            <consortium name="The Broad Institute Genome Sequencing Center for Infectious Disease"/>
            <person name="Wu L."/>
            <person name="Ma J."/>
        </authorList>
    </citation>
    <scope>NUCLEOTIDE SEQUENCE [LARGE SCALE GENOMIC DNA]</scope>
    <source>
        <strain evidence="6">CCUG 39402</strain>
    </source>
</reference>
<gene>
    <name evidence="5" type="ORF">ACFQND_22850</name>
</gene>
<evidence type="ECO:0000313" key="5">
    <source>
        <dbReference type="EMBL" id="MFC6284075.1"/>
    </source>
</evidence>
<dbReference type="InterPro" id="IPR036663">
    <property type="entry name" value="Fumarylacetoacetase_C_sf"/>
</dbReference>
<dbReference type="SUPFAM" id="SSF56529">
    <property type="entry name" value="FAH"/>
    <property type="match status" value="1"/>
</dbReference>